<evidence type="ECO:0000313" key="15">
    <source>
        <dbReference type="EMBL" id="CAK55931.1"/>
    </source>
</evidence>
<dbReference type="SMART" id="SM00220">
    <property type="entry name" value="S_TKc"/>
    <property type="match status" value="1"/>
</dbReference>
<dbReference type="EMBL" id="CT867985">
    <property type="protein sequence ID" value="CAK55931.1"/>
    <property type="molecule type" value="Genomic_DNA"/>
</dbReference>
<dbReference type="InterPro" id="IPR000719">
    <property type="entry name" value="Prot_kinase_dom"/>
</dbReference>
<keyword evidence="6 8" id="KW-0067">ATP-binding</keyword>
<dbReference type="OMA" id="EVNTIRY"/>
<dbReference type="InterPro" id="IPR017441">
    <property type="entry name" value="Protein_kinase_ATP_BS"/>
</dbReference>
<accession>Q6BG60</accession>
<dbReference type="PROSITE" id="PS00108">
    <property type="entry name" value="PROTEIN_KINASE_ST"/>
    <property type="match status" value="1"/>
</dbReference>
<evidence type="ECO:0000256" key="12">
    <source>
        <dbReference type="SAM" id="MobiDB-lite"/>
    </source>
</evidence>
<feature type="binding site" evidence="8 10">
    <location>
        <position position="169"/>
    </location>
    <ligand>
        <name>ATP</name>
        <dbReference type="ChEBI" id="CHEBI:30616"/>
    </ligand>
</feature>
<organism evidence="14 16">
    <name type="scientific">Paramecium tetraurelia</name>
    <dbReference type="NCBI Taxonomy" id="5888"/>
    <lineage>
        <taxon>Eukaryota</taxon>
        <taxon>Sar</taxon>
        <taxon>Alveolata</taxon>
        <taxon>Ciliophora</taxon>
        <taxon>Intramacronucleata</taxon>
        <taxon>Oligohymenophorea</taxon>
        <taxon>Peniculida</taxon>
        <taxon>Parameciidae</taxon>
        <taxon>Paramecium</taxon>
    </lineage>
</organism>
<dbReference type="GO" id="GO:0000407">
    <property type="term" value="C:phagophore assembly site"/>
    <property type="evidence" value="ECO:0000318"/>
    <property type="project" value="GO_Central"/>
</dbReference>
<evidence type="ECO:0000256" key="3">
    <source>
        <dbReference type="ARBA" id="ARBA00022679"/>
    </source>
</evidence>
<dbReference type="KEGG" id="ptm:PTMB.163"/>
<dbReference type="SUPFAM" id="SSF56112">
    <property type="entry name" value="Protein kinase-like (PK-like)"/>
    <property type="match status" value="1"/>
</dbReference>
<dbReference type="OrthoDB" id="10252354at2759"/>
<dbReference type="GO" id="GO:0005737">
    <property type="term" value="C:cytoplasm"/>
    <property type="evidence" value="ECO:0000318"/>
    <property type="project" value="GO_Central"/>
</dbReference>
<dbReference type="GeneID" id="79573813"/>
<evidence type="ECO:0000256" key="9">
    <source>
        <dbReference type="PIRSR" id="PIRSR630616-3"/>
    </source>
</evidence>
<dbReference type="GeneID" id="5009113"/>
<evidence type="ECO:0000256" key="1">
    <source>
        <dbReference type="ARBA" id="ARBA00011245"/>
    </source>
</evidence>
<dbReference type="GO" id="GO:0004674">
    <property type="term" value="F:protein serine/threonine kinase activity"/>
    <property type="evidence" value="ECO:0000318"/>
    <property type="project" value="GO_Central"/>
</dbReference>
<comment type="subunit">
    <text evidence="1">Monomer.</text>
</comment>
<reference evidence="14 16" key="1">
    <citation type="journal article" date="2004" name="Curr. Biol.">
        <title>High coding density on the largest Paramecium tetraurelia somatic chromosome.</title>
        <authorList>
            <person name="Zagulski M."/>
            <person name="Nowak J.K."/>
            <person name="Le Mouel A."/>
            <person name="Nowacki M."/>
            <person name="Migdalski A."/>
            <person name="Gromadka R."/>
            <person name="Noel B."/>
            <person name="Blanc I."/>
            <person name="Dessen P."/>
            <person name="Wincker P."/>
            <person name="Keller A.M."/>
            <person name="Cohen J."/>
            <person name="Meyer E."/>
            <person name="Sperling L."/>
        </authorList>
    </citation>
    <scope>NUCLEOTIDE SEQUENCE [LARGE SCALE GENOMIC DNA]</scope>
    <source>
        <strain evidence="14 16">Stock d4-2</strain>
    </source>
</reference>
<feature type="compositionally biased region" description="Basic and acidic residues" evidence="12">
    <location>
        <begin position="78"/>
        <end position="93"/>
    </location>
</feature>
<comment type="similarity">
    <text evidence="11">Belongs to the protein kinase superfamily.</text>
</comment>
<feature type="active site" description="Proton acceptor" evidence="7">
    <location>
        <position position="259"/>
    </location>
</feature>
<gene>
    <name evidence="15" type="ORF">GSPATT00000366001</name>
    <name evidence="14" type="ORF">PTMB.163</name>
</gene>
<name>Q6BG60_PARTE</name>
<dbReference type="Pfam" id="PF00069">
    <property type="entry name" value="Pkinase"/>
    <property type="match status" value="1"/>
</dbReference>
<evidence type="ECO:0000256" key="7">
    <source>
        <dbReference type="PIRSR" id="PIRSR630616-1"/>
    </source>
</evidence>
<keyword evidence="4 8" id="KW-0547">Nucleotide-binding</keyword>
<dbReference type="PANTHER" id="PTHR24350">
    <property type="entry name" value="SERINE/THREONINE-PROTEIN KINASE IAL-RELATED"/>
    <property type="match status" value="1"/>
</dbReference>
<evidence type="ECO:0000256" key="5">
    <source>
        <dbReference type="ARBA" id="ARBA00022777"/>
    </source>
</evidence>
<dbReference type="RefSeq" id="XP_001423329.1">
    <property type="nucleotide sequence ID" value="XM_001423292.1"/>
</dbReference>
<reference evidence="15" key="3">
    <citation type="submission" date="2006-03" db="EMBL/GenBank/DDBJ databases">
        <authorList>
            <consortium name="Genoscope"/>
        </authorList>
    </citation>
    <scope>NUCLEOTIDE SEQUENCE</scope>
    <source>
        <strain evidence="15">Stock d4-2</strain>
    </source>
</reference>
<keyword evidence="16" id="KW-1185">Reference proteome</keyword>
<dbReference type="eggNOG" id="KOG0586">
    <property type="taxonomic scope" value="Eukaryota"/>
</dbReference>
<keyword evidence="3" id="KW-0808">Transferase</keyword>
<dbReference type="GO" id="GO:0000045">
    <property type="term" value="P:autophagosome assembly"/>
    <property type="evidence" value="ECO:0000318"/>
    <property type="project" value="GO_Central"/>
</dbReference>
<feature type="domain" description="Protein kinase" evidence="13">
    <location>
        <begin position="140"/>
        <end position="385"/>
    </location>
</feature>
<dbReference type="InterPro" id="IPR030616">
    <property type="entry name" value="Aur-like"/>
</dbReference>
<dbReference type="GO" id="GO:0016020">
    <property type="term" value="C:membrane"/>
    <property type="evidence" value="ECO:0000318"/>
    <property type="project" value="GO_Central"/>
</dbReference>
<feature type="binding site" evidence="8">
    <location>
        <position position="277"/>
    </location>
    <ligand>
        <name>ATP</name>
        <dbReference type="ChEBI" id="CHEBI:30616"/>
    </ligand>
</feature>
<protein>
    <submittedName>
        <fullName evidence="15">Chromosome undetermined scaffold_1, whole genome shotgun sequence</fullName>
    </submittedName>
    <submittedName>
        <fullName evidence="14">Protein kinase, putative</fullName>
    </submittedName>
</protein>
<dbReference type="InterPro" id="IPR008271">
    <property type="entry name" value="Ser/Thr_kinase_AS"/>
</dbReference>
<reference evidence="15 16" key="2">
    <citation type="journal article" date="2006" name="Nature">
        <title>Global trends of whole-genome duplications revealed by the ciliate Paramecium tetraurelia.</title>
        <authorList>
            <consortium name="Genoscope"/>
            <person name="Aury J.-M."/>
            <person name="Jaillon O."/>
            <person name="Duret L."/>
            <person name="Noel B."/>
            <person name="Jubin C."/>
            <person name="Porcel B.M."/>
            <person name="Segurens B."/>
            <person name="Daubin V."/>
            <person name="Anthouard V."/>
            <person name="Aiach N."/>
            <person name="Arnaiz O."/>
            <person name="Billaut A."/>
            <person name="Beisson J."/>
            <person name="Blanc I."/>
            <person name="Bouhouche K."/>
            <person name="Camara F."/>
            <person name="Duharcourt S."/>
            <person name="Guigo R."/>
            <person name="Gogendeau D."/>
            <person name="Katinka M."/>
            <person name="Keller A.-M."/>
            <person name="Kissmehl R."/>
            <person name="Klotz C."/>
            <person name="Koll F."/>
            <person name="Le Moue A."/>
            <person name="Lepere C."/>
            <person name="Malinsky S."/>
            <person name="Nowacki M."/>
            <person name="Nowak J.K."/>
            <person name="Plattner H."/>
            <person name="Poulain J."/>
            <person name="Ruiz F."/>
            <person name="Serrano V."/>
            <person name="Zagulski M."/>
            <person name="Dessen P."/>
            <person name="Betermier M."/>
            <person name="Weissenbach J."/>
            <person name="Scarpelli C."/>
            <person name="Schachter V."/>
            <person name="Sperling L."/>
            <person name="Meyer E."/>
            <person name="Cohen J."/>
            <person name="Wincker P."/>
        </authorList>
    </citation>
    <scope>NUCLEOTIDE SEQUENCE [LARGE SCALE GENOMIC DNA]</scope>
    <source>
        <strain evidence="15 16">Stock d4-2</strain>
    </source>
</reference>
<evidence type="ECO:0000256" key="6">
    <source>
        <dbReference type="ARBA" id="ARBA00022840"/>
    </source>
</evidence>
<feature type="cross-link" description="Glycyl lysine isopeptide (Lys-Gly) (interchain with G-Cter in SUMO2)" evidence="9">
    <location>
        <position position="261"/>
    </location>
</feature>
<dbReference type="GO" id="GO:0005524">
    <property type="term" value="F:ATP binding"/>
    <property type="evidence" value="ECO:0007669"/>
    <property type="project" value="UniProtKB-UniRule"/>
</dbReference>
<evidence type="ECO:0000313" key="16">
    <source>
        <dbReference type="Proteomes" id="UP000000600"/>
    </source>
</evidence>
<dbReference type="Gene3D" id="1.10.510.10">
    <property type="entry name" value="Transferase(Phosphotransferase) domain 1"/>
    <property type="match status" value="1"/>
</dbReference>
<dbReference type="KEGG" id="ptm:GSPATT00000366001"/>
<dbReference type="EMBL" id="CR548612">
    <property type="protein sequence ID" value="CAH03360.1"/>
    <property type="molecule type" value="Genomic_DNA"/>
</dbReference>
<dbReference type="InParanoid" id="Q6BG60"/>
<dbReference type="GO" id="GO:0005829">
    <property type="term" value="C:cytosol"/>
    <property type="evidence" value="ECO:0000318"/>
    <property type="project" value="GO_Central"/>
</dbReference>
<dbReference type="RefSeq" id="XP_001346987.1">
    <property type="nucleotide sequence ID" value="XM_001346951.1"/>
</dbReference>
<sequence length="389" mass="45484">MWQFTDDQYPKFTTFPEILKRPDAKTKQTSIDNKLAQEDQNENTEVRPKKVNMKPRLPVLSNLLLKPKQPPTSPQQNKNKEENKITKKQRMEPVKSVVQIRSNSNAPQMVKQLTNEKLEIKEKVKVEFKPLKKVERLDEYEIQEIIGQGSYAIVRKGVHKINGQIVAIKVYSKERLYDPQRARAVAKEIQILRQCNHKNIIHLIKVVESNKNINLIMEYGGDQSLKKVKNLQEVEVQLIFFQILKAVNYLHNKKIVHRDIKLDNILLNAQKEIKLIDFGFATEIDGYINTTYGTPSYMSPEMLPPNPRYNEMTDIWSCGVVLYALLFNKFPFSGHTEKELQMKIKKQDLHVYSIDEEILEVLLNCLERDVDRRKTADQLLKTLWMICID</sequence>
<dbReference type="STRING" id="5888.Q6BG60"/>
<dbReference type="InterPro" id="IPR011009">
    <property type="entry name" value="Kinase-like_dom_sf"/>
</dbReference>
<dbReference type="PROSITE" id="PS50011">
    <property type="entry name" value="PROTEIN_KINASE_DOM"/>
    <property type="match status" value="1"/>
</dbReference>
<evidence type="ECO:0000256" key="11">
    <source>
        <dbReference type="RuleBase" id="RU000304"/>
    </source>
</evidence>
<reference evidence="14" key="4">
    <citation type="submission" date="2006-11" db="EMBL/GenBank/DDBJ databases">
        <title>Paramecium megabase sequencing project.</title>
        <authorList>
            <person name="Nowak J.K."/>
            <person name="Migdalski A."/>
            <person name="Gromadka R."/>
            <person name="Zagulski M."/>
        </authorList>
    </citation>
    <scope>NUCLEOTIDE SEQUENCE</scope>
    <source>
        <strain evidence="14">Stock d4-2</strain>
    </source>
</reference>
<dbReference type="GO" id="GO:0010506">
    <property type="term" value="P:regulation of autophagy"/>
    <property type="evidence" value="ECO:0000318"/>
    <property type="project" value="GO_Central"/>
</dbReference>
<proteinExistence type="inferred from homology"/>
<keyword evidence="5 14" id="KW-0418">Kinase</keyword>
<evidence type="ECO:0000256" key="4">
    <source>
        <dbReference type="ARBA" id="ARBA00022741"/>
    </source>
</evidence>
<evidence type="ECO:0000256" key="10">
    <source>
        <dbReference type="PROSITE-ProRule" id="PRU10141"/>
    </source>
</evidence>
<feature type="region of interest" description="Disordered" evidence="12">
    <location>
        <begin position="20"/>
        <end position="94"/>
    </location>
</feature>
<evidence type="ECO:0000259" key="13">
    <source>
        <dbReference type="PROSITE" id="PS50011"/>
    </source>
</evidence>
<dbReference type="Proteomes" id="UP000000600">
    <property type="component" value="Unassembled WGS sequence"/>
</dbReference>
<dbReference type="HOGENOM" id="CLU_710708_0_0_1"/>
<dbReference type="AlphaFoldDB" id="Q6BG60"/>
<evidence type="ECO:0000256" key="8">
    <source>
        <dbReference type="PIRSR" id="PIRSR630616-2"/>
    </source>
</evidence>
<evidence type="ECO:0000256" key="2">
    <source>
        <dbReference type="ARBA" id="ARBA00022527"/>
    </source>
</evidence>
<keyword evidence="2 11" id="KW-0723">Serine/threonine-protein kinase</keyword>
<dbReference type="PROSITE" id="PS00107">
    <property type="entry name" value="PROTEIN_KINASE_ATP"/>
    <property type="match status" value="1"/>
</dbReference>
<evidence type="ECO:0000313" key="14">
    <source>
        <dbReference type="EMBL" id="CAH03360.1"/>
    </source>
</evidence>
<dbReference type="GO" id="GO:0005776">
    <property type="term" value="C:autophagosome"/>
    <property type="evidence" value="ECO:0000318"/>
    <property type="project" value="GO_Central"/>
</dbReference>
<dbReference type="FunFam" id="1.10.510.10:FF:000571">
    <property type="entry name" value="Maternal embryonic leucine zipper kinase"/>
    <property type="match status" value="1"/>
</dbReference>
<dbReference type="FunFam" id="3.30.200.20:FF:000042">
    <property type="entry name" value="Aurora kinase A"/>
    <property type="match status" value="1"/>
</dbReference>